<dbReference type="PANTHER" id="PTHR11373:SF4">
    <property type="entry name" value="DEOXYNUCLEOSIDE TRIPHOSPHATE TRIPHOSPHOHYDROLASE SAMHD1"/>
    <property type="match status" value="1"/>
</dbReference>
<dbReference type="SUPFAM" id="SSF109604">
    <property type="entry name" value="HD-domain/PDEase-like"/>
    <property type="match status" value="1"/>
</dbReference>
<dbReference type="SMART" id="SM00471">
    <property type="entry name" value="HDc"/>
    <property type="match status" value="1"/>
</dbReference>
<dbReference type="OrthoDB" id="8895at2157"/>
<dbReference type="GeneID" id="25395628"/>
<dbReference type="HOGENOM" id="CLU_026821_3_0_2"/>
<dbReference type="Proteomes" id="UP000008136">
    <property type="component" value="Chromosome"/>
</dbReference>
<dbReference type="eggNOG" id="arCOG04430">
    <property type="taxonomic scope" value="Archaea"/>
</dbReference>
<dbReference type="InterPro" id="IPR006674">
    <property type="entry name" value="HD_domain"/>
</dbReference>
<proteinExistence type="predicted"/>
<dbReference type="EMBL" id="CP002588">
    <property type="protein sequence ID" value="AEA46125.1"/>
    <property type="molecule type" value="Genomic_DNA"/>
</dbReference>
<dbReference type="RefSeq" id="WP_013682801.1">
    <property type="nucleotide sequence ID" value="NC_015320.1"/>
</dbReference>
<dbReference type="PANTHER" id="PTHR11373">
    <property type="entry name" value="DEOXYNUCLEOSIDE TRIPHOSPHATE TRIPHOSPHOHYDROLASE"/>
    <property type="match status" value="1"/>
</dbReference>
<dbReference type="GO" id="GO:0006203">
    <property type="term" value="P:dGTP catabolic process"/>
    <property type="evidence" value="ECO:0007669"/>
    <property type="project" value="TreeGrafter"/>
</dbReference>
<organism evidence="2 3">
    <name type="scientific">Archaeoglobus veneficus (strain DSM 11195 / SNP6)</name>
    <dbReference type="NCBI Taxonomy" id="693661"/>
    <lineage>
        <taxon>Archaea</taxon>
        <taxon>Methanobacteriati</taxon>
        <taxon>Methanobacteriota</taxon>
        <taxon>Archaeoglobi</taxon>
        <taxon>Archaeoglobales</taxon>
        <taxon>Archaeoglobaceae</taxon>
        <taxon>Archaeoglobus</taxon>
    </lineage>
</organism>
<protein>
    <submittedName>
        <fullName evidence="2">Metal dependent phosphohydrolase</fullName>
    </submittedName>
</protein>
<dbReference type="PROSITE" id="PS51831">
    <property type="entry name" value="HD"/>
    <property type="match status" value="1"/>
</dbReference>
<dbReference type="Gene3D" id="1.10.3210.10">
    <property type="entry name" value="Hypothetical protein af1432"/>
    <property type="match status" value="1"/>
</dbReference>
<sequence>MEIRDPIHGFIHLNDAEKELINTEPFQRLRNIKQLGLTCYLYPGATHTRFEHSLGVMHVATQIVRSILNKHKVEDLAEYLGLANPGHLKDRLETTTRLAALFHDLGHPPFSHSSENLLKKEHEEYSAEIIETYYNELLRPFDRTVSVEDLSFLITKGKKANGILGGDPLLSLIQEIISGEIDADRMDYLLRDSHYTGVAYGNFDYGRIVETLTITPKLERETDGESADGLTKIFGDELISEVKKSPIKMEPRIGVEVGGIYVVEQLLIARYFMFNQVYFHPIRRCYDSLLGRYLSRAFPEGYPEDLEKYLDLDDVYVMNLIKNDVKSKKVEDTERKKLAESIYRREHPRLVFEYNVDLTKDQFNEVCERMTGALAEKFSLNENTDIIVDRAEKSITKIQQSDFLVIADEISKDLNKYWSIEKMRKLWESREVKLKHVYQVSDLIKMLVQSVKKINKLRVYARVGKGDVDDAWSLCSRIVSEIRCGV</sequence>
<feature type="domain" description="HD" evidence="1">
    <location>
        <begin position="49"/>
        <end position="189"/>
    </location>
</feature>
<gene>
    <name evidence="2" type="ordered locus">Arcve_0084</name>
</gene>
<dbReference type="GO" id="GO:0008832">
    <property type="term" value="F:dGTPase activity"/>
    <property type="evidence" value="ECO:0007669"/>
    <property type="project" value="TreeGrafter"/>
</dbReference>
<evidence type="ECO:0000313" key="3">
    <source>
        <dbReference type="Proteomes" id="UP000008136"/>
    </source>
</evidence>
<name>F2KMV1_ARCVS</name>
<reference evidence="2 3" key="1">
    <citation type="submission" date="2011-03" db="EMBL/GenBank/DDBJ databases">
        <title>The complete genome of Archaeoglobus veneficus SNP6.</title>
        <authorList>
            <consortium name="US DOE Joint Genome Institute (JGI-PGF)"/>
            <person name="Lucas S."/>
            <person name="Copeland A."/>
            <person name="Lapidus A."/>
            <person name="Bruce D."/>
            <person name="Goodwin L."/>
            <person name="Pitluck S."/>
            <person name="Kyrpides N."/>
            <person name="Mavromatis K."/>
            <person name="Pagani I."/>
            <person name="Ivanova N."/>
            <person name="Mikhailova N."/>
            <person name="Lu M."/>
            <person name="Detter J.C."/>
            <person name="Tapia R."/>
            <person name="Han C."/>
            <person name="Land M."/>
            <person name="Hauser L."/>
            <person name="Markowitz V."/>
            <person name="Cheng J.-F."/>
            <person name="Hugenholtz P."/>
            <person name="Woyke T."/>
            <person name="Wu D."/>
            <person name="Spring S."/>
            <person name="Brambilla E."/>
            <person name="Klenk H.-P."/>
            <person name="Eisen J.A."/>
        </authorList>
    </citation>
    <scope>NUCLEOTIDE SEQUENCE [LARGE SCALE GENOMIC DNA]</scope>
    <source>
        <strain>SNP6</strain>
    </source>
</reference>
<dbReference type="Pfam" id="PF19276">
    <property type="entry name" value="HD_assoc_2"/>
    <property type="match status" value="1"/>
</dbReference>
<dbReference type="KEGG" id="ave:Arcve_0084"/>
<dbReference type="InterPro" id="IPR003607">
    <property type="entry name" value="HD/PDEase_dom"/>
</dbReference>
<dbReference type="InterPro" id="IPR050135">
    <property type="entry name" value="dGTPase-like"/>
</dbReference>
<evidence type="ECO:0000313" key="2">
    <source>
        <dbReference type="EMBL" id="AEA46125.1"/>
    </source>
</evidence>
<dbReference type="Pfam" id="PF01966">
    <property type="entry name" value="HD"/>
    <property type="match status" value="1"/>
</dbReference>
<evidence type="ECO:0000259" key="1">
    <source>
        <dbReference type="PROSITE" id="PS51831"/>
    </source>
</evidence>
<keyword evidence="3" id="KW-1185">Reference proteome</keyword>
<dbReference type="AlphaFoldDB" id="F2KMV1"/>
<keyword evidence="2" id="KW-0378">Hydrolase</keyword>
<dbReference type="CDD" id="cd00077">
    <property type="entry name" value="HDc"/>
    <property type="match status" value="1"/>
</dbReference>
<accession>F2KMV1</accession>
<dbReference type="InterPro" id="IPR045509">
    <property type="entry name" value="HD_assoc_2"/>
</dbReference>